<organism evidence="1 2">
    <name type="scientific">Cercophora newfieldiana</name>
    <dbReference type="NCBI Taxonomy" id="92897"/>
    <lineage>
        <taxon>Eukaryota</taxon>
        <taxon>Fungi</taxon>
        <taxon>Dikarya</taxon>
        <taxon>Ascomycota</taxon>
        <taxon>Pezizomycotina</taxon>
        <taxon>Sordariomycetes</taxon>
        <taxon>Sordariomycetidae</taxon>
        <taxon>Sordariales</taxon>
        <taxon>Lasiosphaeriaceae</taxon>
        <taxon>Cercophora</taxon>
    </lineage>
</organism>
<accession>A0AA39Y3Q3</accession>
<gene>
    <name evidence="1" type="ORF">B0T16DRAFT_140155</name>
</gene>
<dbReference type="EMBL" id="JAULSV010000004">
    <property type="protein sequence ID" value="KAK0645464.1"/>
    <property type="molecule type" value="Genomic_DNA"/>
</dbReference>
<dbReference type="AlphaFoldDB" id="A0AA39Y3Q3"/>
<comment type="caution">
    <text evidence="1">The sequence shown here is derived from an EMBL/GenBank/DDBJ whole genome shotgun (WGS) entry which is preliminary data.</text>
</comment>
<keyword evidence="2" id="KW-1185">Reference proteome</keyword>
<protein>
    <submittedName>
        <fullName evidence="1">Uncharacterized protein</fullName>
    </submittedName>
</protein>
<reference evidence="1" key="1">
    <citation type="submission" date="2023-06" db="EMBL/GenBank/DDBJ databases">
        <title>Genome-scale phylogeny and comparative genomics of the fungal order Sordariales.</title>
        <authorList>
            <consortium name="Lawrence Berkeley National Laboratory"/>
            <person name="Hensen N."/>
            <person name="Bonometti L."/>
            <person name="Westerberg I."/>
            <person name="Brannstrom I.O."/>
            <person name="Guillou S."/>
            <person name="Cros-Aarteil S."/>
            <person name="Calhoun S."/>
            <person name="Haridas S."/>
            <person name="Kuo A."/>
            <person name="Mondo S."/>
            <person name="Pangilinan J."/>
            <person name="Riley R."/>
            <person name="Labutti K."/>
            <person name="Andreopoulos B."/>
            <person name="Lipzen A."/>
            <person name="Chen C."/>
            <person name="Yanf M."/>
            <person name="Daum C."/>
            <person name="Ng V."/>
            <person name="Clum A."/>
            <person name="Steindorff A."/>
            <person name="Ohm R."/>
            <person name="Martin F."/>
            <person name="Silar P."/>
            <person name="Natvig D."/>
            <person name="Lalanne C."/>
            <person name="Gautier V."/>
            <person name="Ament-Velasquez S.L."/>
            <person name="Kruys A."/>
            <person name="Hutchinson M.I."/>
            <person name="Powell A.J."/>
            <person name="Barry K."/>
            <person name="Miller A.N."/>
            <person name="Grigoriev I.V."/>
            <person name="Debuchy R."/>
            <person name="Gladieux P."/>
            <person name="Thoren M.H."/>
            <person name="Johannesson H."/>
        </authorList>
    </citation>
    <scope>NUCLEOTIDE SEQUENCE</scope>
    <source>
        <strain evidence="1">SMH2532-1</strain>
    </source>
</reference>
<sequence length="361" mass="40901">MNPITNNRSLPKEMIYKIWEEAIPLPGIHFFEMDNKKNLRASEPAILPVGGNRALLPPRPRAENDPNWWFPSKDANPRASFFSGGNPSAYATHANLLDLSEESAREVNRIVSRKTEPKDWFCMQPSTAGSPTPSTREADLFLEEGKIKMHLTTDIVCIQIPNRMSHREFFGLRVTSYGLRFLADAFPAFETVKAMVVEWRPRMRDVGVTATWDEDWKVESEDCDLADGVEAMDLDDADDDSDDDDDVLWNPHRFDSSPDKISIMTHFAAGEFKTLYFLDYALRLKEGMKPSESAKRWRGGMHDFVEVFEEDQCWEKEKDGFPGVVVDFDPAAAVAEVLASHCMCDDTMGGLKVMMMARVAC</sequence>
<proteinExistence type="predicted"/>
<evidence type="ECO:0000313" key="1">
    <source>
        <dbReference type="EMBL" id="KAK0645464.1"/>
    </source>
</evidence>
<name>A0AA39Y3Q3_9PEZI</name>
<dbReference type="Proteomes" id="UP001174936">
    <property type="component" value="Unassembled WGS sequence"/>
</dbReference>
<evidence type="ECO:0000313" key="2">
    <source>
        <dbReference type="Proteomes" id="UP001174936"/>
    </source>
</evidence>